<dbReference type="InterPro" id="IPR045055">
    <property type="entry name" value="DNA2/NAM7-like"/>
</dbReference>
<dbReference type="InterPro" id="IPR041677">
    <property type="entry name" value="DNA2/NAM7_AAA_11"/>
</dbReference>
<dbReference type="InterPro" id="IPR027417">
    <property type="entry name" value="P-loop_NTPase"/>
</dbReference>
<organism evidence="4 5">
    <name type="scientific">Intestinicryptomonas porci</name>
    <dbReference type="NCBI Taxonomy" id="2926320"/>
    <lineage>
        <taxon>Bacteria</taxon>
        <taxon>Pseudomonadati</taxon>
        <taxon>Verrucomicrobiota</taxon>
        <taxon>Opitutia</taxon>
        <taxon>Opitutales</taxon>
        <taxon>Intestinicryptomonaceae</taxon>
        <taxon>Intestinicryptomonas</taxon>
    </lineage>
</organism>
<name>A0ABU4WHL6_9BACT</name>
<evidence type="ECO:0000313" key="5">
    <source>
        <dbReference type="Proteomes" id="UP001275932"/>
    </source>
</evidence>
<dbReference type="Pfam" id="PF18741">
    <property type="entry name" value="MTES_1575"/>
    <property type="match status" value="1"/>
</dbReference>
<reference evidence="4 5" key="1">
    <citation type="submission" date="2022-03" db="EMBL/GenBank/DDBJ databases">
        <title>Novel taxa within the pig intestine.</title>
        <authorList>
            <person name="Wylensek D."/>
            <person name="Bishof K."/>
            <person name="Afrizal A."/>
            <person name="Clavel T."/>
        </authorList>
    </citation>
    <scope>NUCLEOTIDE SEQUENCE [LARGE SCALE GENOMIC DNA]</scope>
    <source>
        <strain evidence="4 5">CLA-KB-P66</strain>
    </source>
</reference>
<dbReference type="SUPFAM" id="SSF52980">
    <property type="entry name" value="Restriction endonuclease-like"/>
    <property type="match status" value="1"/>
</dbReference>
<dbReference type="InterPro" id="IPR011335">
    <property type="entry name" value="Restrct_endonuc-II-like"/>
</dbReference>
<feature type="domain" description="DNA2/NAM7 helicase-like C-terminal" evidence="2">
    <location>
        <begin position="1369"/>
        <end position="1565"/>
    </location>
</feature>
<dbReference type="Pfam" id="PF13087">
    <property type="entry name" value="AAA_12"/>
    <property type="match status" value="1"/>
</dbReference>
<dbReference type="CDD" id="cd18808">
    <property type="entry name" value="SF1_C_Upf1"/>
    <property type="match status" value="1"/>
</dbReference>
<dbReference type="PANTHER" id="PTHR10887:SF495">
    <property type="entry name" value="HELICASE SENATAXIN ISOFORM X1-RELATED"/>
    <property type="match status" value="1"/>
</dbReference>
<dbReference type="InterPro" id="IPR047187">
    <property type="entry name" value="SF1_C_Upf1"/>
</dbReference>
<dbReference type="SUPFAM" id="SSF52540">
    <property type="entry name" value="P-loop containing nucleoside triphosphate hydrolases"/>
    <property type="match status" value="1"/>
</dbReference>
<dbReference type="Pfam" id="PF13086">
    <property type="entry name" value="AAA_11"/>
    <property type="match status" value="1"/>
</dbReference>
<dbReference type="InterPro" id="IPR025103">
    <property type="entry name" value="DUF4011"/>
</dbReference>
<dbReference type="RefSeq" id="WP_370397512.1">
    <property type="nucleotide sequence ID" value="NZ_JALBUT010000009.1"/>
</dbReference>
<evidence type="ECO:0000259" key="2">
    <source>
        <dbReference type="Pfam" id="PF13087"/>
    </source>
</evidence>
<feature type="domain" description="DNA2/NAM7 helicase helicase" evidence="1">
    <location>
        <begin position="1311"/>
        <end position="1350"/>
    </location>
</feature>
<evidence type="ECO:0000259" key="3">
    <source>
        <dbReference type="Pfam" id="PF18741"/>
    </source>
</evidence>
<evidence type="ECO:0000313" key="4">
    <source>
        <dbReference type="EMBL" id="MDX8416059.1"/>
    </source>
</evidence>
<protein>
    <submittedName>
        <fullName evidence="4">DUF4011 domain-containing protein</fullName>
    </submittedName>
</protein>
<keyword evidence="5" id="KW-1185">Reference proteome</keyword>
<accession>A0ABU4WHL6</accession>
<gene>
    <name evidence="4" type="ORF">MOX91_07715</name>
</gene>
<dbReference type="Gene3D" id="3.40.50.300">
    <property type="entry name" value="P-loop containing nucleotide triphosphate hydrolases"/>
    <property type="match status" value="3"/>
</dbReference>
<dbReference type="Proteomes" id="UP001275932">
    <property type="component" value="Unassembled WGS sequence"/>
</dbReference>
<proteinExistence type="predicted"/>
<sequence>MKKDIVTDELFESKIQDLRKNLLDISLKNKLIKFVHNNRSKRLIRIVDEVPSQIFKLVANEDRSMKFGYLDSLTNPDDEKTLAFRNALSDEMQRRGISEDDEDFETAAEFQKKDREIRNIVREKLGMKKIPDAKDIQALAEAQNINPSFDLISASAEKKHNDTILQTLYSKDDLNARLSYIYTEAETNEKDKGISSLFLVFGFLEWRESQNSTTKLTSPLILLPVSLECKTGARGASYKLSMAGGPRINKGLDLKLKLSFKMELPPLRFDDNGDLIGTIEDYFLLVDEAIKDNPKWKVRRFVTLTNLDFNKVVIYEDLDPKNWKDYPLSSSPTIGAVIWGKDSNDTDSDRIISITSLKEYDIDREAVKNYENDILIKEADSSQHSVILDAMEGNNLVVAGPPGTGKSQTITNLIAQALYRGKKVLFMCEKLAALRVVKNRLDHCFIKPQTSSNLSLGDFCFELHSNTSKKAVHSEMKRRLEIDENRISIGDYNEIVKNINEKRTALRVFSNNMQQNIGKSEITYVDAVWEHEKLRSEFNASVDDLYFDEKILNLSKANISNITSNIDIYVKQCEQIQKVCGDITIHPWKWVTSCNIDKIEQKNIIKQIDLLLSKAREIYKYLLELKNILNLESDISTENINAIKTLFDADTPDIDQKIICKFRNSQYLSTILTEKSAYDKFLKYIERANRYTNNSEYLRAIIEERKISDILERIKAFTSPIPNTTLKEINDEYTATEQDRIFVELLLKLGGNFPRVFDLNSKEFSIIGLKDIISILKEIKLIGEEHYEFVFSGLHDEDSVKNEWNSAFGKSLELEHKLKKYAYAVNIKELSLCENIRQHATDLETNSSIFNWYLKKESRLAKKVLVKICPEAKNLKKEEKIKCLKDFADLWESINEVRTEKIVLRANLNFILDENGKSILRKYNSILAKMWGLKISNPNCLDTLSRVFNLSVSEFLRLLDAFDDNNILSAISSLNKNADINDAKNLSDLHAEIKKRSDYLKQIISLSGSLYLKEDVPVADLHNLTKICESADVEYSKLNEFLTFVKLYRNNTKAIIDKLVTYINAVNNLSEDVSLRSNLLDKEFYLKFVDKLKIPIDNYNLTLEALKKLLAKINTLAGGVPTCFQKENLLAEDFSAKTITSLEEILNAQDMLSEYCELNEISERLKGNGILDLIHKMLSKRIPVQKFRDAFRLAYLYTLLTKSQIEGIKKVAEIENIKSDFVKLDKELYSENVQFIAKTLSKVKVKQGVHEGSPKTFTEFSLVSHEAGKTRAHMPLREYLSRSLQTVMALKPCFMMSPQTVSQYLPCKGELFDILIIDEASQMLPSDTIAAMARAKQVIIVGDSKQLPPTNFFSSNLINANDDIQDGESILDMAESKLSHKRMLNWHYRARHESLINFSNKHFYNNKLVVFPSSEGTASDFGIKYRFVAGGTYDNGVNEIEADTLINALPDIMKNNPDKSIGIVAMNQKQSELIREKLDSLVSQNLNVAKYIQSWENKLEEFFIKNLENVQGDERDIIIISFVYGPSPATNIVANNFGPINQQNGYRRLNVLFSRAKEKIYVFTSMKYSDIRLSDVADGSDSGPKALKEYLNYAANGGSEDLGKSNSSPTNDFEASVGSFLERNGFNVRYQVGSIGYLIDIVIDSDEGKHLIGIECDGATYHSSKSARDRDKLRQEQLENLGWNIYRIWSTDWFRNRAIAEKRLLTAVRNAIGGAKELKNYAHRQR</sequence>
<evidence type="ECO:0000259" key="1">
    <source>
        <dbReference type="Pfam" id="PF13086"/>
    </source>
</evidence>
<dbReference type="EMBL" id="JALBUT010000009">
    <property type="protein sequence ID" value="MDX8416059.1"/>
    <property type="molecule type" value="Genomic_DNA"/>
</dbReference>
<dbReference type="Gene3D" id="3.40.960.10">
    <property type="entry name" value="VSR Endonuclease"/>
    <property type="match status" value="1"/>
</dbReference>
<dbReference type="PANTHER" id="PTHR10887">
    <property type="entry name" value="DNA2/NAM7 HELICASE FAMILY"/>
    <property type="match status" value="1"/>
</dbReference>
<comment type="caution">
    <text evidence="4">The sequence shown here is derived from an EMBL/GenBank/DDBJ whole genome shotgun (WGS) entry which is preliminary data.</text>
</comment>
<feature type="domain" description="Restriction endonuclease type II-like" evidence="3">
    <location>
        <begin position="1613"/>
        <end position="1707"/>
    </location>
</feature>
<dbReference type="InterPro" id="IPR049468">
    <property type="entry name" value="Restrct_endonuc-II-like_dom"/>
</dbReference>
<dbReference type="Pfam" id="PF13195">
    <property type="entry name" value="DUF4011"/>
    <property type="match status" value="1"/>
</dbReference>
<dbReference type="InterPro" id="IPR041679">
    <property type="entry name" value="DNA2/NAM7-like_C"/>
</dbReference>